<dbReference type="InterPro" id="IPR027417">
    <property type="entry name" value="P-loop_NTPase"/>
</dbReference>
<dbReference type="AlphaFoldDB" id="A0AAJ6V3Z7"/>
<dbReference type="PROSITE" id="PS50104">
    <property type="entry name" value="TIR"/>
    <property type="match status" value="1"/>
</dbReference>
<dbReference type="Pfam" id="PF23282">
    <property type="entry name" value="WHD_ROQ1"/>
    <property type="match status" value="1"/>
</dbReference>
<feature type="signal peptide" evidence="6">
    <location>
        <begin position="1"/>
        <end position="19"/>
    </location>
</feature>
<reference evidence="9" key="1">
    <citation type="submission" date="2025-08" db="UniProtKB">
        <authorList>
            <consortium name="RefSeq"/>
        </authorList>
    </citation>
    <scope>IDENTIFICATION</scope>
</reference>
<dbReference type="InterPro" id="IPR000157">
    <property type="entry name" value="TIR_dom"/>
</dbReference>
<dbReference type="InterPro" id="IPR035897">
    <property type="entry name" value="Toll_tir_struct_dom_sf"/>
</dbReference>
<keyword evidence="2" id="KW-0677">Repeat</keyword>
<dbReference type="GO" id="GO:0007165">
    <property type="term" value="P:signal transduction"/>
    <property type="evidence" value="ECO:0007669"/>
    <property type="project" value="InterPro"/>
</dbReference>
<dbReference type="Gene3D" id="3.40.50.300">
    <property type="entry name" value="P-loop containing nucleotide triphosphate hydrolases"/>
    <property type="match status" value="1"/>
</dbReference>
<dbReference type="Gene3D" id="3.40.50.10140">
    <property type="entry name" value="Toll/interleukin-1 receptor homology (TIR) domain"/>
    <property type="match status" value="1"/>
</dbReference>
<dbReference type="RefSeq" id="XP_011041388.1">
    <property type="nucleotide sequence ID" value="XM_011043086.1"/>
</dbReference>
<dbReference type="SUPFAM" id="SSF52200">
    <property type="entry name" value="Toll/Interleukin receptor TIR domain"/>
    <property type="match status" value="1"/>
</dbReference>
<evidence type="ECO:0000313" key="8">
    <source>
        <dbReference type="Proteomes" id="UP000694918"/>
    </source>
</evidence>
<dbReference type="InterPro" id="IPR044974">
    <property type="entry name" value="Disease_R_plants"/>
</dbReference>
<dbReference type="InterPro" id="IPR032675">
    <property type="entry name" value="LRR_dom_sf"/>
</dbReference>
<evidence type="ECO:0000313" key="9">
    <source>
        <dbReference type="RefSeq" id="XP_011041388.1"/>
    </source>
</evidence>
<dbReference type="Pfam" id="PF00931">
    <property type="entry name" value="NB-ARC"/>
    <property type="match status" value="1"/>
</dbReference>
<keyword evidence="4" id="KW-0520">NAD</keyword>
<evidence type="ECO:0000256" key="4">
    <source>
        <dbReference type="ARBA" id="ARBA00023027"/>
    </source>
</evidence>
<feature type="region of interest" description="Disordered" evidence="5">
    <location>
        <begin position="1109"/>
        <end position="1130"/>
    </location>
</feature>
<dbReference type="PRINTS" id="PR00364">
    <property type="entry name" value="DISEASERSIST"/>
</dbReference>
<dbReference type="InterPro" id="IPR058192">
    <property type="entry name" value="WHD_ROQ1-like"/>
</dbReference>
<dbReference type="PANTHER" id="PTHR11017">
    <property type="entry name" value="LEUCINE-RICH REPEAT-CONTAINING PROTEIN"/>
    <property type="match status" value="1"/>
</dbReference>
<evidence type="ECO:0000256" key="6">
    <source>
        <dbReference type="SAM" id="SignalP"/>
    </source>
</evidence>
<keyword evidence="6" id="KW-0732">Signal</keyword>
<dbReference type="Gene3D" id="1.10.8.430">
    <property type="entry name" value="Helical domain of apoptotic protease-activating factors"/>
    <property type="match status" value="1"/>
</dbReference>
<keyword evidence="1" id="KW-0433">Leucine-rich repeat</keyword>
<sequence>MWVLFLLSFISCSICSIRSLKSFCSAGFEMASGKYQESSSSRFSRCKYQVFLSFRGEDTRKNFTDHLYTALVQARIRTFREDNEIRGGENIDLELQQAIQQSKIAIIVFSKNYASSRWCLDELVMIMERVRTGSCIVFPVFYDVDPSQVRKQTGSFAAAFVEHQKHFKEEMDRVNGWRIALKNVADLGGMDLGDGYEAQFVQSIVEKVSMKLDRKIFQVPLHFIGRDLLINCINSWLQNGSDGAAIVILYGIGGVGKTAIAKSVYNQNFYKFAGKSFLSNVRERSKESNGVVRLQRQLLSDILNKIVDEIHDVDEGIIKIEDALCCRRTFITLDDVDKREQFNAIVDMRNWLCQGSKIIVTTRNKSWITADDEFVEFKVKPLDNEKSLELFSWHTFGQAHPVEDFTDLSWRIVNHCNGLPLAHRVIGSSLSRKRRQVWESILQEMEVIPNCEVQKVLRISYDSLDDDYQKDLFLDIACFFNGMDEDYVSTILDGLGVGATYRVDNLIDRCLLERDQKKRLCMHQLIRDMGRQIARQESPKCQRIWHHTEAFTILKETIQDAEKLRGLTLDMHALMKDNCTEVVCTDSMVRHKYNLFQHCPLPPFLPSEWISEFFFREQVQAGQTSLFPIPSTDVFRKMQNVKFLQLNYMKFYGSYEHFPKNLIWLCWHGFSLRSIPKHFCLEKLVVLDLSKSSLVDAWKGKLSLPKLKILDLRYSRDLIRTPNFSGLPVLEKLILEGCVHLVQIHESIGDLHCLVILNLKNCKSLLELPEEISSLSSLQLLHLDGCSNLDGLNMGLDHHQGLRLLQSDGIVASTSYIESLLLKLFVPSRFSARKNSRFTSFPLPPSLVSLNLSDTPLRFLPENIKDLSTLRFLVLERCNMLQILPELPSNLVVLDVSYCYSLQGLVKQFLFTRARDCDQLVQFQDLIKLDLIQKADTHMFRIMEMVSIEMQPRLFKIQLRNNIFHVLIYNEGNEMLRFHEEGEEGLIQNEFGEHLSFEVSTPAAHRICGFNIFTWFSSTSELNIVTDPFSLVIKNNTKGRSVVFDCYGFLLDLWVEKGWLWISHCKCGVDDLGFDDGDEFSVSVLMDDPRVQIKRIGVRILHEEGGSKNDYNNIQSNNEATTSHSSSCSCSSDSKVITANSRSSFWDNRTLGDGYAAKAGMASQLFRHYFCFTRCNYDLLNVYACFFEKK</sequence>
<evidence type="ECO:0000256" key="1">
    <source>
        <dbReference type="ARBA" id="ARBA00022614"/>
    </source>
</evidence>
<dbReference type="SUPFAM" id="SSF52058">
    <property type="entry name" value="L domain-like"/>
    <property type="match status" value="1"/>
</dbReference>
<protein>
    <submittedName>
        <fullName evidence="9">TMV resistance protein N-like isoform X1</fullName>
    </submittedName>
</protein>
<dbReference type="PANTHER" id="PTHR11017:SF305">
    <property type="entry name" value="TMV RESISTANCE PROTEIN N-LIKE"/>
    <property type="match status" value="1"/>
</dbReference>
<feature type="domain" description="TIR" evidence="7">
    <location>
        <begin position="46"/>
        <end position="212"/>
    </location>
</feature>
<dbReference type="InterPro" id="IPR042197">
    <property type="entry name" value="Apaf_helical"/>
</dbReference>
<dbReference type="InterPro" id="IPR036390">
    <property type="entry name" value="WH_DNA-bd_sf"/>
</dbReference>
<evidence type="ECO:0000256" key="5">
    <source>
        <dbReference type="SAM" id="MobiDB-lite"/>
    </source>
</evidence>
<dbReference type="GO" id="GO:0043531">
    <property type="term" value="F:ADP binding"/>
    <property type="evidence" value="ECO:0007669"/>
    <property type="project" value="InterPro"/>
</dbReference>
<dbReference type="SMART" id="SM00255">
    <property type="entry name" value="TIR"/>
    <property type="match status" value="1"/>
</dbReference>
<proteinExistence type="predicted"/>
<dbReference type="GeneID" id="105137360"/>
<dbReference type="GO" id="GO:0006952">
    <property type="term" value="P:defense response"/>
    <property type="evidence" value="ECO:0007669"/>
    <property type="project" value="UniProtKB-KW"/>
</dbReference>
<dbReference type="SUPFAM" id="SSF52540">
    <property type="entry name" value="P-loop containing nucleoside triphosphate hydrolases"/>
    <property type="match status" value="1"/>
</dbReference>
<accession>A0AAJ6V3Z7</accession>
<organism evidence="8 9">
    <name type="scientific">Populus euphratica</name>
    <name type="common">Euphrates poplar</name>
    <dbReference type="NCBI Taxonomy" id="75702"/>
    <lineage>
        <taxon>Eukaryota</taxon>
        <taxon>Viridiplantae</taxon>
        <taxon>Streptophyta</taxon>
        <taxon>Embryophyta</taxon>
        <taxon>Tracheophyta</taxon>
        <taxon>Spermatophyta</taxon>
        <taxon>Magnoliopsida</taxon>
        <taxon>eudicotyledons</taxon>
        <taxon>Gunneridae</taxon>
        <taxon>Pentapetalae</taxon>
        <taxon>rosids</taxon>
        <taxon>fabids</taxon>
        <taxon>Malpighiales</taxon>
        <taxon>Salicaceae</taxon>
        <taxon>Saliceae</taxon>
        <taxon>Populus</taxon>
    </lineage>
</organism>
<keyword evidence="3" id="KW-0611">Plant defense</keyword>
<name>A0AAJ6V3Z7_POPEU</name>
<evidence type="ECO:0000259" key="7">
    <source>
        <dbReference type="PROSITE" id="PS50104"/>
    </source>
</evidence>
<feature type="compositionally biased region" description="Polar residues" evidence="5">
    <location>
        <begin position="1109"/>
        <end position="1122"/>
    </location>
</feature>
<gene>
    <name evidence="9" type="primary">LOC105137360</name>
</gene>
<dbReference type="KEGG" id="peu:105137360"/>
<evidence type="ECO:0000256" key="3">
    <source>
        <dbReference type="ARBA" id="ARBA00022821"/>
    </source>
</evidence>
<dbReference type="SUPFAM" id="SSF46785">
    <property type="entry name" value="Winged helix' DNA-binding domain"/>
    <property type="match status" value="1"/>
</dbReference>
<keyword evidence="8" id="KW-1185">Reference proteome</keyword>
<dbReference type="Gene3D" id="3.80.10.10">
    <property type="entry name" value="Ribonuclease Inhibitor"/>
    <property type="match status" value="2"/>
</dbReference>
<dbReference type="FunFam" id="3.40.50.10140:FF:000007">
    <property type="entry name" value="Disease resistance protein (TIR-NBS-LRR class)"/>
    <property type="match status" value="1"/>
</dbReference>
<evidence type="ECO:0000256" key="2">
    <source>
        <dbReference type="ARBA" id="ARBA00022737"/>
    </source>
</evidence>
<dbReference type="Proteomes" id="UP000694918">
    <property type="component" value="Unplaced"/>
</dbReference>
<dbReference type="Pfam" id="PF01582">
    <property type="entry name" value="TIR"/>
    <property type="match status" value="1"/>
</dbReference>
<dbReference type="InterPro" id="IPR002182">
    <property type="entry name" value="NB-ARC"/>
</dbReference>
<feature type="chain" id="PRO_5042562398" evidence="6">
    <location>
        <begin position="20"/>
        <end position="1190"/>
    </location>
</feature>